<proteinExistence type="predicted"/>
<evidence type="ECO:0000313" key="1">
    <source>
        <dbReference type="EMBL" id="WDE09175.1"/>
    </source>
</evidence>
<dbReference type="AlphaFoldDB" id="A0AAE9Z9E1"/>
<sequence>MTEQLPDENASVYKNTLFYSKANEELMSFLMANEEETALLAKQAKGEDLMDVSYDLSAWPALINKQKLADFDQFVKNVPTLFEKAIKIFFAQDSQLFATYLDEPQLTHEQFLEARMDKSDLVSRYDLVYSGATPKLLEVNVSSNLGGWELDWLHLKALNATNNLPFIQKYKLSYHKVVKSLFNGLGKSIARLKKENKTGNILICTEIVSAEVSAGLSQFAQMNYQTSGFYQKGQVFLTPDSKKIQFDAEGNVSYNGISYDAVMLLDKASTPDEIMDQLISSYMAKKIIFPDSPVHKLYGNKMLMALVHEEKVKARLTDEEVRWIEKYIPWTARNDQQHITWNNNVYPRLELLMQQKDAFVLKKAQSLQGKDVIVGKFTGQEEWDARLESLAREPGWIIQAYCSPDVIFASDGDSRVSEYIPIWGAFGFGGSYGGSFIRGSTKSKLDSGVVNCAVGAIVVIALECESISRQKLSL</sequence>
<dbReference type="Proteomes" id="UP000032352">
    <property type="component" value="Chromosome pTvir"/>
</dbReference>
<keyword evidence="2" id="KW-1185">Reference proteome</keyword>
<evidence type="ECO:0000313" key="2">
    <source>
        <dbReference type="Proteomes" id="UP000032352"/>
    </source>
</evidence>
<dbReference type="KEGG" id="tvd:SG34_030900"/>
<name>A0AAE9Z9E1_9GAMM</name>
<reference evidence="1 2" key="1">
    <citation type="journal article" date="2015" name="Genome Announc.">
        <title>Draft Genome Sequences of Marine Isolates of Thalassomonas viridans and Thalassomonas actiniarum.</title>
        <authorList>
            <person name="Olonade I."/>
            <person name="van Zyl L.J."/>
            <person name="Trindade M."/>
        </authorList>
    </citation>
    <scope>NUCLEOTIDE SEQUENCE [LARGE SCALE GENOMIC DNA]</scope>
    <source>
        <strain evidence="1 2">XOM25</strain>
    </source>
</reference>
<dbReference type="SUPFAM" id="SSF56059">
    <property type="entry name" value="Glutathione synthetase ATP-binding domain-like"/>
    <property type="match status" value="1"/>
</dbReference>
<reference evidence="1 2" key="2">
    <citation type="journal article" date="2022" name="Mar. Drugs">
        <title>Bioassay-Guided Fractionation Leads to the Detection of Cholic Acid Generated by the Rare Thalassomonas sp.</title>
        <authorList>
            <person name="Pheiffer F."/>
            <person name="Schneider Y.K."/>
            <person name="Hansen E.H."/>
            <person name="Andersen J.H."/>
            <person name="Isaksson J."/>
            <person name="Busche T."/>
            <person name="R C."/>
            <person name="Kalinowski J."/>
            <person name="Zyl L.V."/>
            <person name="Trindade M."/>
        </authorList>
    </citation>
    <scope>NUCLEOTIDE SEQUENCE [LARGE SCALE GENOMIC DNA]</scope>
    <source>
        <strain evidence="1 2">XOM25</strain>
    </source>
</reference>
<evidence type="ECO:0008006" key="3">
    <source>
        <dbReference type="Google" id="ProtNLM"/>
    </source>
</evidence>
<dbReference type="RefSeq" id="WP_044839744.1">
    <property type="nucleotide sequence ID" value="NZ_CP059734.1"/>
</dbReference>
<organism evidence="1 2">
    <name type="scientific">Thalassomonas viridans</name>
    <dbReference type="NCBI Taxonomy" id="137584"/>
    <lineage>
        <taxon>Bacteria</taxon>
        <taxon>Pseudomonadati</taxon>
        <taxon>Pseudomonadota</taxon>
        <taxon>Gammaproteobacteria</taxon>
        <taxon>Alteromonadales</taxon>
        <taxon>Colwelliaceae</taxon>
        <taxon>Thalassomonas</taxon>
    </lineage>
</organism>
<protein>
    <recommendedName>
        <fullName evidence="3">Glutathionylspermidine synthase pre-ATP-grasp-like domain-containing protein</fullName>
    </recommendedName>
</protein>
<accession>A0AAE9Z9E1</accession>
<dbReference type="EMBL" id="CP059734">
    <property type="protein sequence ID" value="WDE09175.1"/>
    <property type="molecule type" value="Genomic_DNA"/>
</dbReference>
<gene>
    <name evidence="1" type="ORF">SG34_030900</name>
</gene>